<feature type="region of interest" description="Disordered" evidence="15">
    <location>
        <begin position="195"/>
        <end position="236"/>
    </location>
</feature>
<dbReference type="Gene3D" id="3.10.450.60">
    <property type="match status" value="1"/>
</dbReference>
<keyword evidence="3 14" id="KW-0444">Lipid biosynthesis</keyword>
<comment type="cofactor">
    <cofactor evidence="1 13">
        <name>Fe cation</name>
        <dbReference type="ChEBI" id="CHEBI:24875"/>
    </cofactor>
</comment>
<comment type="function">
    <text evidence="14">Plant lipoxygenase may be involved in a number of diverse aspects of plant physiology including growth and development, pest resistance, and senescence or responses to wounding.</text>
</comment>
<reference evidence="18" key="2">
    <citation type="submission" date="2023-04" db="EMBL/GenBank/DDBJ databases">
        <authorList>
            <person name="Bruccoleri R.E."/>
            <person name="Oakeley E.J."/>
            <person name="Faust A.-M."/>
            <person name="Dessus-Babus S."/>
            <person name="Altorfer M."/>
            <person name="Burckhardt D."/>
            <person name="Oertli M."/>
            <person name="Naumann U."/>
            <person name="Petersen F."/>
            <person name="Wong J."/>
        </authorList>
    </citation>
    <scope>NUCLEOTIDE SEQUENCE</scope>
    <source>
        <strain evidence="18">GSM-AAB239-AS_SAM_17_03QT</strain>
        <tissue evidence="18">Leaf</tissue>
    </source>
</reference>
<sequence length="837" mass="94382">MGEEVMIRGTVVLMKKGDYNPNSLVGATVVQEFQRQAVSFQLVSATVGDNENKGVVGKPAYLEESIPGVEGESVFRLTFAWSEREGIPGAVIVKNSIGQEEFFLKSLSIANFPGKGRLHFVCNSWVYPVDKYTYDRIFFINDTYLPGDTPGPLQAYREEELYHLRGDHVDRQLLEWDRVYNYAFYNDLGDPDADPKLARPVLGGSQEYPYPRRGRTGRPRTQTDPNSESRLSRQDDDVYVPRDERFGHVKQADFQTKLIKAFVQAIIPLLQGINNDWEFDAFEDVLKMYSGTGLVLGEANPAMIRQMKEKVPFESLKDMISITKDGRAILRLPMPHVIQSDVNAWSTDEEFAREIVAGVNPVLICGLKEFPPKNSSITAAYIEGNLDGLTVEQALNSDKLFILDHHDGMMPYLNRINSTPSKVYATRTLLFLKDDGTLKPLAIELSLPNPEGEERRAAVSEVFTPSKERMEAPLWQWQLSKAYADVNDSGVHQLISHWLNTHATMEPFVLATNRHLSALHPINKLLVPHYRDTMNINALARQSLISAGGVIESTFFPREYSMELSSAVYKAWNFTEQALPVDLLKRGVAVPDPASPNKLRLLIEDYPYAVDGLAIWSAIEDWVDEYCSIYYPTDDTVRSDVELQAWWKEAVEVGHGDKKDEPWWPKMQTVSDLAQSCTILIWVASALHAAVNFGQYPYAGYVPNRPTLSRRFMPKPGTDEYDRLSTEPEKVFLETITNQFATILSVSLIGILSSHVSDEVFLGKRDTPYWTTDQRALDALERFDAKLGKIEQRISEMNEDPTFPNRYGGPVNMPYTLLIRTSPAGVTGRGIPNSVSI</sequence>
<dbReference type="SMART" id="SM00308">
    <property type="entry name" value="LH2"/>
    <property type="match status" value="1"/>
</dbReference>
<evidence type="ECO:0000256" key="4">
    <source>
        <dbReference type="ARBA" id="ARBA00022723"/>
    </source>
</evidence>
<dbReference type="EC" id="1.13.11.-" evidence="14"/>
<evidence type="ECO:0000256" key="5">
    <source>
        <dbReference type="ARBA" id="ARBA00022767"/>
    </source>
</evidence>
<dbReference type="Gene3D" id="4.10.375.10">
    <property type="entry name" value="Lipoxygenase-1, Domain 2"/>
    <property type="match status" value="1"/>
</dbReference>
<dbReference type="EMBL" id="JANAVB010005597">
    <property type="protein sequence ID" value="KAJ6846585.1"/>
    <property type="molecule type" value="Genomic_DNA"/>
</dbReference>
<evidence type="ECO:0000256" key="12">
    <source>
        <dbReference type="PROSITE-ProRule" id="PRU00152"/>
    </source>
</evidence>
<dbReference type="Gene3D" id="4.10.372.10">
    <property type="entry name" value="Lipoxygenase-1, Domain 3"/>
    <property type="match status" value="1"/>
</dbReference>
<dbReference type="InterPro" id="IPR020833">
    <property type="entry name" value="LipOase_Fe_BS"/>
</dbReference>
<evidence type="ECO:0000256" key="11">
    <source>
        <dbReference type="ARBA" id="ARBA00023160"/>
    </source>
</evidence>
<dbReference type="GO" id="GO:0034440">
    <property type="term" value="P:lipid oxidation"/>
    <property type="evidence" value="ECO:0007669"/>
    <property type="project" value="InterPro"/>
</dbReference>
<proteinExistence type="inferred from homology"/>
<organism evidence="18 19">
    <name type="scientific">Iris pallida</name>
    <name type="common">Sweet iris</name>
    <dbReference type="NCBI Taxonomy" id="29817"/>
    <lineage>
        <taxon>Eukaryota</taxon>
        <taxon>Viridiplantae</taxon>
        <taxon>Streptophyta</taxon>
        <taxon>Embryophyta</taxon>
        <taxon>Tracheophyta</taxon>
        <taxon>Spermatophyta</taxon>
        <taxon>Magnoliopsida</taxon>
        <taxon>Liliopsida</taxon>
        <taxon>Asparagales</taxon>
        <taxon>Iridaceae</taxon>
        <taxon>Iridoideae</taxon>
        <taxon>Irideae</taxon>
        <taxon>Iris</taxon>
    </lineage>
</organism>
<dbReference type="SUPFAM" id="SSF48484">
    <property type="entry name" value="Lipoxigenase"/>
    <property type="match status" value="1"/>
</dbReference>
<keyword evidence="9 13" id="KW-0408">Iron</keyword>
<dbReference type="Gene3D" id="1.20.245.10">
    <property type="entry name" value="Lipoxygenase-1, Domain 5"/>
    <property type="match status" value="1"/>
</dbReference>
<dbReference type="GO" id="GO:0006633">
    <property type="term" value="P:fatty acid biosynthetic process"/>
    <property type="evidence" value="ECO:0007669"/>
    <property type="project" value="UniProtKB-KW"/>
</dbReference>
<protein>
    <recommendedName>
        <fullName evidence="14">Lipoxygenase</fullName>
        <ecNumber evidence="14">1.13.11.-</ecNumber>
    </recommendedName>
</protein>
<feature type="domain" description="Lipoxygenase" evidence="17">
    <location>
        <begin position="143"/>
        <end position="837"/>
    </location>
</feature>
<dbReference type="PRINTS" id="PR00087">
    <property type="entry name" value="LIPOXYGENASE"/>
</dbReference>
<dbReference type="Proteomes" id="UP001140949">
    <property type="component" value="Unassembled WGS sequence"/>
</dbReference>
<evidence type="ECO:0000259" key="17">
    <source>
        <dbReference type="PROSITE" id="PS51393"/>
    </source>
</evidence>
<dbReference type="GO" id="GO:0031408">
    <property type="term" value="P:oxylipin biosynthetic process"/>
    <property type="evidence" value="ECO:0007669"/>
    <property type="project" value="UniProtKB-UniRule"/>
</dbReference>
<keyword evidence="4 13" id="KW-0479">Metal-binding</keyword>
<comment type="pathway">
    <text evidence="14">Lipid metabolism; oxylipin biosynthesis.</text>
</comment>
<dbReference type="GO" id="GO:0046872">
    <property type="term" value="F:metal ion binding"/>
    <property type="evidence" value="ECO:0007669"/>
    <property type="project" value="UniProtKB-UniRule"/>
</dbReference>
<evidence type="ECO:0000256" key="9">
    <source>
        <dbReference type="ARBA" id="ARBA00023004"/>
    </source>
</evidence>
<feature type="domain" description="PLAT" evidence="16">
    <location>
        <begin position="17"/>
        <end position="140"/>
    </location>
</feature>
<evidence type="ECO:0000256" key="8">
    <source>
        <dbReference type="ARBA" id="ARBA00023002"/>
    </source>
</evidence>
<dbReference type="PRINTS" id="PR00468">
    <property type="entry name" value="PLTLPOXGNASE"/>
</dbReference>
<gene>
    <name evidence="18" type="ORF">M6B38_282260</name>
</gene>
<evidence type="ECO:0000256" key="1">
    <source>
        <dbReference type="ARBA" id="ARBA00001962"/>
    </source>
</evidence>
<dbReference type="InterPro" id="IPR001246">
    <property type="entry name" value="LipOase_plant"/>
</dbReference>
<evidence type="ECO:0000256" key="15">
    <source>
        <dbReference type="SAM" id="MobiDB-lite"/>
    </source>
</evidence>
<evidence type="ECO:0000259" key="16">
    <source>
        <dbReference type="PROSITE" id="PS50095"/>
    </source>
</evidence>
<evidence type="ECO:0000256" key="7">
    <source>
        <dbReference type="ARBA" id="ARBA00022964"/>
    </source>
</evidence>
<dbReference type="Gene3D" id="2.60.60.20">
    <property type="entry name" value="PLAT/LH2 domain"/>
    <property type="match status" value="1"/>
</dbReference>
<dbReference type="GO" id="GO:0016702">
    <property type="term" value="F:oxidoreductase activity, acting on single donors with incorporation of molecular oxygen, incorporation of two atoms of oxygen"/>
    <property type="evidence" value="ECO:0007669"/>
    <property type="project" value="InterPro"/>
</dbReference>
<dbReference type="InterPro" id="IPR036226">
    <property type="entry name" value="LipOase_C_sf"/>
</dbReference>
<dbReference type="Pfam" id="PF01477">
    <property type="entry name" value="PLAT"/>
    <property type="match status" value="1"/>
</dbReference>
<dbReference type="Pfam" id="PF00305">
    <property type="entry name" value="Lipoxygenase"/>
    <property type="match status" value="1"/>
</dbReference>
<dbReference type="PROSITE" id="PS00711">
    <property type="entry name" value="LIPOXYGENASE_1"/>
    <property type="match status" value="1"/>
</dbReference>
<dbReference type="InterPro" id="IPR001024">
    <property type="entry name" value="PLAT/LH2_dom"/>
</dbReference>
<dbReference type="InterPro" id="IPR000907">
    <property type="entry name" value="LipOase"/>
</dbReference>
<keyword evidence="6" id="KW-0276">Fatty acid metabolism</keyword>
<evidence type="ECO:0000313" key="18">
    <source>
        <dbReference type="EMBL" id="KAJ6846585.1"/>
    </source>
</evidence>
<dbReference type="PROSITE" id="PS51393">
    <property type="entry name" value="LIPOXYGENASE_3"/>
    <property type="match status" value="1"/>
</dbReference>
<dbReference type="SUPFAM" id="SSF49723">
    <property type="entry name" value="Lipase/lipooxygenase domain (PLAT/LH2 domain)"/>
    <property type="match status" value="1"/>
</dbReference>
<keyword evidence="7 13" id="KW-0223">Dioxygenase</keyword>
<dbReference type="InterPro" id="IPR036392">
    <property type="entry name" value="PLAT/LH2_dom_sf"/>
</dbReference>
<evidence type="ECO:0000256" key="14">
    <source>
        <dbReference type="RuleBase" id="RU003975"/>
    </source>
</evidence>
<keyword evidence="8 13" id="KW-0560">Oxidoreductase</keyword>
<dbReference type="FunFam" id="1.20.245.10:FF:000002">
    <property type="entry name" value="Lipoxygenase"/>
    <property type="match status" value="1"/>
</dbReference>
<accession>A0AAX6I290</accession>
<dbReference type="InterPro" id="IPR027433">
    <property type="entry name" value="Lipoxygenase_dom_3"/>
</dbReference>
<dbReference type="PROSITE" id="PS00081">
    <property type="entry name" value="LIPOXYGENASE_2"/>
    <property type="match status" value="1"/>
</dbReference>
<dbReference type="PANTHER" id="PTHR11771">
    <property type="entry name" value="LIPOXYGENASE"/>
    <property type="match status" value="1"/>
</dbReference>
<evidence type="ECO:0000256" key="6">
    <source>
        <dbReference type="ARBA" id="ARBA00022832"/>
    </source>
</evidence>
<comment type="similarity">
    <text evidence="2 13">Belongs to the lipoxygenase family.</text>
</comment>
<keyword evidence="19" id="KW-1185">Reference proteome</keyword>
<keyword evidence="11 14" id="KW-0275">Fatty acid biosynthesis</keyword>
<evidence type="ECO:0000256" key="10">
    <source>
        <dbReference type="ARBA" id="ARBA00023098"/>
    </source>
</evidence>
<dbReference type="InterPro" id="IPR020834">
    <property type="entry name" value="LipOase_CS"/>
</dbReference>
<keyword evidence="10" id="KW-0443">Lipid metabolism</keyword>
<name>A0AAX6I290_IRIPA</name>
<keyword evidence="5 14" id="KW-0925">Oxylipin biosynthesis</keyword>
<comment type="caution">
    <text evidence="12">Lacks conserved residue(s) required for the propagation of feature annotation.</text>
</comment>
<dbReference type="InterPro" id="IPR013819">
    <property type="entry name" value="LipOase_C"/>
</dbReference>
<dbReference type="AlphaFoldDB" id="A0AAX6I290"/>
<evidence type="ECO:0000313" key="19">
    <source>
        <dbReference type="Proteomes" id="UP001140949"/>
    </source>
</evidence>
<evidence type="ECO:0000256" key="2">
    <source>
        <dbReference type="ARBA" id="ARBA00009419"/>
    </source>
</evidence>
<dbReference type="PROSITE" id="PS50095">
    <property type="entry name" value="PLAT"/>
    <property type="match status" value="1"/>
</dbReference>
<reference evidence="18" key="1">
    <citation type="journal article" date="2023" name="GigaByte">
        <title>Genome assembly of the bearded iris, Iris pallida Lam.</title>
        <authorList>
            <person name="Bruccoleri R.E."/>
            <person name="Oakeley E.J."/>
            <person name="Faust A.M.E."/>
            <person name="Altorfer M."/>
            <person name="Dessus-Babus S."/>
            <person name="Burckhardt D."/>
            <person name="Oertli M."/>
            <person name="Naumann U."/>
            <person name="Petersen F."/>
            <person name="Wong J."/>
        </authorList>
    </citation>
    <scope>NUCLEOTIDE SEQUENCE</scope>
    <source>
        <strain evidence="18">GSM-AAB239-AS_SAM_17_03QT</strain>
    </source>
</reference>
<evidence type="ECO:0000256" key="3">
    <source>
        <dbReference type="ARBA" id="ARBA00022516"/>
    </source>
</evidence>
<evidence type="ECO:0000256" key="13">
    <source>
        <dbReference type="RuleBase" id="RU003974"/>
    </source>
</evidence>
<comment type="caution">
    <text evidence="18">The sequence shown here is derived from an EMBL/GenBank/DDBJ whole genome shotgun (WGS) entry which is preliminary data.</text>
</comment>